<evidence type="ECO:0000313" key="1">
    <source>
        <dbReference type="EMBL" id="GAA3949624.1"/>
    </source>
</evidence>
<organism evidence="1 2">
    <name type="scientific">Microbacterium soli</name>
    <dbReference type="NCBI Taxonomy" id="446075"/>
    <lineage>
        <taxon>Bacteria</taxon>
        <taxon>Bacillati</taxon>
        <taxon>Actinomycetota</taxon>
        <taxon>Actinomycetes</taxon>
        <taxon>Micrococcales</taxon>
        <taxon>Microbacteriaceae</taxon>
        <taxon>Microbacterium</taxon>
    </lineage>
</organism>
<dbReference type="Proteomes" id="UP001501591">
    <property type="component" value="Unassembled WGS sequence"/>
</dbReference>
<name>A0ABP7NM40_9MICO</name>
<keyword evidence="2" id="KW-1185">Reference proteome</keyword>
<gene>
    <name evidence="1" type="ORF">GCM10022383_29080</name>
</gene>
<protein>
    <submittedName>
        <fullName evidence="1">Uncharacterized protein</fullName>
    </submittedName>
</protein>
<dbReference type="RefSeq" id="WP_253035910.1">
    <property type="nucleotide sequence ID" value="NZ_BAABCP010000003.1"/>
</dbReference>
<evidence type="ECO:0000313" key="2">
    <source>
        <dbReference type="Proteomes" id="UP001501591"/>
    </source>
</evidence>
<reference evidence="2" key="1">
    <citation type="journal article" date="2019" name="Int. J. Syst. Evol. Microbiol.">
        <title>The Global Catalogue of Microorganisms (GCM) 10K type strain sequencing project: providing services to taxonomists for standard genome sequencing and annotation.</title>
        <authorList>
            <consortium name="The Broad Institute Genomics Platform"/>
            <consortium name="The Broad Institute Genome Sequencing Center for Infectious Disease"/>
            <person name="Wu L."/>
            <person name="Ma J."/>
        </authorList>
    </citation>
    <scope>NUCLEOTIDE SEQUENCE [LARGE SCALE GENOMIC DNA]</scope>
    <source>
        <strain evidence="2">JCM 17024</strain>
    </source>
</reference>
<sequence length="105" mass="11082">MNATVQDLAARYSALPESIRSKCPRPTGAVTPERVRGWLIELRDTCLAAAATATDLALDTAQAGDLDAATSLKHEARATLSFAAAIGDLIGYPPIDADNRSEENN</sequence>
<proteinExistence type="predicted"/>
<comment type="caution">
    <text evidence="1">The sequence shown here is derived from an EMBL/GenBank/DDBJ whole genome shotgun (WGS) entry which is preliminary data.</text>
</comment>
<dbReference type="EMBL" id="BAABCP010000003">
    <property type="protein sequence ID" value="GAA3949624.1"/>
    <property type="molecule type" value="Genomic_DNA"/>
</dbReference>
<accession>A0ABP7NM40</accession>